<dbReference type="GO" id="GO:0006351">
    <property type="term" value="P:DNA-templated transcription"/>
    <property type="evidence" value="ECO:0007669"/>
    <property type="project" value="TreeGrafter"/>
</dbReference>
<evidence type="ECO:0000259" key="5">
    <source>
        <dbReference type="PROSITE" id="PS50931"/>
    </source>
</evidence>
<evidence type="ECO:0000313" key="6">
    <source>
        <dbReference type="EMBL" id="RWX57694.1"/>
    </source>
</evidence>
<evidence type="ECO:0000256" key="4">
    <source>
        <dbReference type="ARBA" id="ARBA00023163"/>
    </source>
</evidence>
<keyword evidence="3" id="KW-0238">DNA-binding</keyword>
<name>A0A3S3QVC5_9GAMM</name>
<dbReference type="PRINTS" id="PR00039">
    <property type="entry name" value="HTHLYSR"/>
</dbReference>
<dbReference type="Pfam" id="PF00126">
    <property type="entry name" value="HTH_1"/>
    <property type="match status" value="1"/>
</dbReference>
<protein>
    <submittedName>
        <fullName evidence="6">LysR family transcriptional regulator</fullName>
    </submittedName>
</protein>
<evidence type="ECO:0000256" key="1">
    <source>
        <dbReference type="ARBA" id="ARBA00009437"/>
    </source>
</evidence>
<dbReference type="PANTHER" id="PTHR30537">
    <property type="entry name" value="HTH-TYPE TRANSCRIPTIONAL REGULATOR"/>
    <property type="match status" value="1"/>
</dbReference>
<dbReference type="InterPro" id="IPR036388">
    <property type="entry name" value="WH-like_DNA-bd_sf"/>
</dbReference>
<dbReference type="Pfam" id="PF03466">
    <property type="entry name" value="LysR_substrate"/>
    <property type="match status" value="1"/>
</dbReference>
<keyword evidence="7" id="KW-1185">Reference proteome</keyword>
<dbReference type="Gene3D" id="3.40.190.290">
    <property type="match status" value="1"/>
</dbReference>
<dbReference type="CDD" id="cd08422">
    <property type="entry name" value="PBP2_CrgA_like"/>
    <property type="match status" value="1"/>
</dbReference>
<evidence type="ECO:0000256" key="2">
    <source>
        <dbReference type="ARBA" id="ARBA00023015"/>
    </source>
</evidence>
<keyword evidence="4" id="KW-0804">Transcription</keyword>
<dbReference type="Gene3D" id="1.10.10.10">
    <property type="entry name" value="Winged helix-like DNA-binding domain superfamily/Winged helix DNA-binding domain"/>
    <property type="match status" value="1"/>
</dbReference>
<organism evidence="6 7">
    <name type="scientific">Photobacterium chitinilyticum</name>
    <dbReference type="NCBI Taxonomy" id="2485123"/>
    <lineage>
        <taxon>Bacteria</taxon>
        <taxon>Pseudomonadati</taxon>
        <taxon>Pseudomonadota</taxon>
        <taxon>Gammaproteobacteria</taxon>
        <taxon>Vibrionales</taxon>
        <taxon>Vibrionaceae</taxon>
        <taxon>Photobacterium</taxon>
    </lineage>
</organism>
<dbReference type="SUPFAM" id="SSF53850">
    <property type="entry name" value="Periplasmic binding protein-like II"/>
    <property type="match status" value="1"/>
</dbReference>
<dbReference type="Proteomes" id="UP000287563">
    <property type="component" value="Unassembled WGS sequence"/>
</dbReference>
<dbReference type="InterPro" id="IPR058163">
    <property type="entry name" value="LysR-type_TF_proteobact-type"/>
</dbReference>
<dbReference type="FunFam" id="3.40.190.290:FF:000001">
    <property type="entry name" value="Transcriptional regulator, LysR family"/>
    <property type="match status" value="1"/>
</dbReference>
<comment type="similarity">
    <text evidence="1">Belongs to the LysR transcriptional regulatory family.</text>
</comment>
<dbReference type="SUPFAM" id="SSF46785">
    <property type="entry name" value="Winged helix' DNA-binding domain"/>
    <property type="match status" value="1"/>
</dbReference>
<evidence type="ECO:0000313" key="7">
    <source>
        <dbReference type="Proteomes" id="UP000287563"/>
    </source>
</evidence>
<dbReference type="GO" id="GO:0043565">
    <property type="term" value="F:sequence-specific DNA binding"/>
    <property type="evidence" value="ECO:0007669"/>
    <property type="project" value="TreeGrafter"/>
</dbReference>
<reference evidence="6 7" key="1">
    <citation type="submission" date="2018-11" db="EMBL/GenBank/DDBJ databases">
        <title>Photobacterium sp. BEI247 sp. nov., a marine bacterium isolated from Yongle Blue Hole in the South China Sea.</title>
        <authorList>
            <person name="Wang X."/>
        </authorList>
    </citation>
    <scope>NUCLEOTIDE SEQUENCE [LARGE SCALE GENOMIC DNA]</scope>
    <source>
        <strain evidence="7">BEI247</strain>
    </source>
</reference>
<comment type="caution">
    <text evidence="6">The sequence shown here is derived from an EMBL/GenBank/DDBJ whole genome shotgun (WGS) entry which is preliminary data.</text>
</comment>
<sequence length="315" mass="35253">MNTSDLELFIRTADCGNITAAAGQLDTSPAAASAALKRLEKQLGVELFIRSTRQLRITAEGERFLLHCRQAIDSLEYAKASIAEMQGEIAGEIRMSVSSDLGRNLVLPWLDDVMDDNPQLSVQLSIGDSLADFYMDRVDVALRYGQPEDSSMVAFQLATVERIVCASPEYLERHGAPQTPEELLQHNCLLYRLGDQIYSHWEFIKKPTESSEELVQKIKVNSNRLCNDGDIVRRWAVAGKGIALKSRLDMSVDLKAGRVIELMPDYRVKPTSLWLICPSRKQVTPAVLLLRDMLREKCETLIGSDRATLSLINDE</sequence>
<dbReference type="PANTHER" id="PTHR30537:SF21">
    <property type="entry name" value="HTH-TYPE TRANSCRIPTIONAL REGULATOR SINR-RELATED"/>
    <property type="match status" value="1"/>
</dbReference>
<dbReference type="InterPro" id="IPR036390">
    <property type="entry name" value="WH_DNA-bd_sf"/>
</dbReference>
<dbReference type="InterPro" id="IPR005119">
    <property type="entry name" value="LysR_subst-bd"/>
</dbReference>
<dbReference type="GO" id="GO:0003700">
    <property type="term" value="F:DNA-binding transcription factor activity"/>
    <property type="evidence" value="ECO:0007669"/>
    <property type="project" value="InterPro"/>
</dbReference>
<dbReference type="EMBL" id="RJLM01000001">
    <property type="protein sequence ID" value="RWX57694.1"/>
    <property type="molecule type" value="Genomic_DNA"/>
</dbReference>
<dbReference type="OrthoDB" id="9786526at2"/>
<gene>
    <name evidence="6" type="ORF">EDI28_05210</name>
</gene>
<evidence type="ECO:0000256" key="3">
    <source>
        <dbReference type="ARBA" id="ARBA00023125"/>
    </source>
</evidence>
<dbReference type="RefSeq" id="WP_128782733.1">
    <property type="nucleotide sequence ID" value="NZ_JAKJSG010000053.1"/>
</dbReference>
<feature type="domain" description="HTH lysR-type" evidence="5">
    <location>
        <begin position="1"/>
        <end position="58"/>
    </location>
</feature>
<keyword evidence="2" id="KW-0805">Transcription regulation</keyword>
<proteinExistence type="inferred from homology"/>
<dbReference type="AlphaFoldDB" id="A0A3S3QVC5"/>
<accession>A0A3S3QVC5</accession>
<dbReference type="PROSITE" id="PS50931">
    <property type="entry name" value="HTH_LYSR"/>
    <property type="match status" value="1"/>
</dbReference>
<dbReference type="InterPro" id="IPR000847">
    <property type="entry name" value="LysR_HTH_N"/>
</dbReference>
<dbReference type="FunFam" id="1.10.10.10:FF:000001">
    <property type="entry name" value="LysR family transcriptional regulator"/>
    <property type="match status" value="1"/>
</dbReference>